<dbReference type="EMBL" id="CP014525">
    <property type="protein sequence ID" value="AMW34365.1"/>
    <property type="molecule type" value="Genomic_DNA"/>
</dbReference>
<dbReference type="Gene3D" id="3.20.20.450">
    <property type="entry name" value="EAL domain"/>
    <property type="match status" value="1"/>
</dbReference>
<dbReference type="Proteomes" id="UP000076066">
    <property type="component" value="Chromosome"/>
</dbReference>
<dbReference type="AlphaFoldDB" id="A0A143DCB7"/>
<evidence type="ECO:0000313" key="3">
    <source>
        <dbReference type="Proteomes" id="UP000076066"/>
    </source>
</evidence>
<proteinExistence type="predicted"/>
<dbReference type="SUPFAM" id="SSF141868">
    <property type="entry name" value="EAL domain-like"/>
    <property type="match status" value="1"/>
</dbReference>
<dbReference type="GeneID" id="53316165"/>
<dbReference type="RefSeq" id="WP_066133390.1">
    <property type="nucleotide sequence ID" value="NZ_CP014525.1"/>
</dbReference>
<accession>A0A143DCB7</accession>
<evidence type="ECO:0008006" key="4">
    <source>
        <dbReference type="Google" id="ProtNLM"/>
    </source>
</evidence>
<name>A0A143DCB7_9PROT</name>
<keyword evidence="3" id="KW-1185">Reference proteome</keyword>
<dbReference type="InterPro" id="IPR035919">
    <property type="entry name" value="EAL_sf"/>
</dbReference>
<feature type="region of interest" description="Disordered" evidence="1">
    <location>
        <begin position="145"/>
        <end position="172"/>
    </location>
</feature>
<dbReference type="OrthoDB" id="8431402at2"/>
<dbReference type="KEGG" id="hjo:AY555_03240"/>
<dbReference type="STRING" id="1549855.AY555_03240"/>
<gene>
    <name evidence="2" type="ORF">AY555_03240</name>
</gene>
<organism evidence="2 3">
    <name type="scientific">Haematospirillum jordaniae</name>
    <dbReference type="NCBI Taxonomy" id="1549855"/>
    <lineage>
        <taxon>Bacteria</taxon>
        <taxon>Pseudomonadati</taxon>
        <taxon>Pseudomonadota</taxon>
        <taxon>Alphaproteobacteria</taxon>
        <taxon>Rhodospirillales</taxon>
        <taxon>Novispirillaceae</taxon>
        <taxon>Haematospirillum</taxon>
    </lineage>
</organism>
<protein>
    <recommendedName>
        <fullName evidence="4">EAL domain-containing protein</fullName>
    </recommendedName>
</protein>
<sequence length="415" mass="46632">MSEVPKTPQYLPGFADERRLLSDLKRSASHTKGRHAMQVHLGRLMPANRPDHTLDGAETTFTPLVTREGAKFYWLSDFDFIVLFNTSSLDTVRAALIKIRFLFAADPLLKEPVQPGEHDPFVTWYDLDKSFDALLDMIRRRVASHPATDPVPKRHHRHGATGQAPARAGAPLTPETLERVEKALTGADLSSHIRRQAVCAVVGKGAPDPVFTEVYVSIGDLREALLPHVALSSNPWLFQRLTQTLDRRVLAMLSRRDDRTLSQGFSINLNVGTILSEDFLRFDESLSPGNHGTVILELRTEDIFSNLTGYFFARDYVRQRGYRICIDGLTWKVLPYIDIVGLGADMVKMSWQSDLPKILESPEGKIARDLVLHNLAGRAILNRCDDEAAITAGQKMGFTLFQGRVLDRTMKPYLY</sequence>
<evidence type="ECO:0000313" key="2">
    <source>
        <dbReference type="EMBL" id="AMW34365.1"/>
    </source>
</evidence>
<evidence type="ECO:0000256" key="1">
    <source>
        <dbReference type="SAM" id="MobiDB-lite"/>
    </source>
</evidence>
<reference evidence="2 3" key="1">
    <citation type="submission" date="2016-02" db="EMBL/GenBank/DDBJ databases">
        <title>Complete Genome of H5569, the type strain of the newly described species Haematospirillium jordaniae.</title>
        <authorList>
            <person name="Nicholson A.C."/>
            <person name="Humrighouse B.W."/>
            <person name="Loparov V."/>
            <person name="McQuiston J.R."/>
        </authorList>
    </citation>
    <scope>NUCLEOTIDE SEQUENCE [LARGE SCALE GENOMIC DNA]</scope>
    <source>
        <strain evidence="2 3">H5569</strain>
    </source>
</reference>